<accession>K9YRQ8</accession>
<gene>
    <name evidence="5" type="ORF">Dacsa_0237</name>
</gene>
<evidence type="ECO:0000256" key="3">
    <source>
        <dbReference type="ARBA" id="ARBA00022989"/>
    </source>
</evidence>
<dbReference type="GO" id="GO:0016020">
    <property type="term" value="C:membrane"/>
    <property type="evidence" value="ECO:0007669"/>
    <property type="project" value="UniProtKB-SubCell"/>
</dbReference>
<dbReference type="KEGG" id="dsl:Dacsa_0237"/>
<dbReference type="Gene3D" id="3.40.50.300">
    <property type="entry name" value="P-loop containing nucleotide triphosphate hydrolases"/>
    <property type="match status" value="1"/>
</dbReference>
<protein>
    <recommendedName>
        <fullName evidence="7">DUF697 domain-containing protein</fullName>
    </recommendedName>
</protein>
<evidence type="ECO:0000313" key="6">
    <source>
        <dbReference type="Proteomes" id="UP000010482"/>
    </source>
</evidence>
<evidence type="ECO:0000256" key="4">
    <source>
        <dbReference type="ARBA" id="ARBA00023136"/>
    </source>
</evidence>
<dbReference type="eggNOG" id="COG3597">
    <property type="taxonomic scope" value="Bacteria"/>
</dbReference>
<dbReference type="EMBL" id="CP003944">
    <property type="protein sequence ID" value="AFZ49045.1"/>
    <property type="molecule type" value="Genomic_DNA"/>
</dbReference>
<dbReference type="PATRIC" id="fig|13035.3.peg.275"/>
<organism evidence="5 6">
    <name type="scientific">Dactylococcopsis salina (strain PCC 8305)</name>
    <name type="common">Myxobactron salinum</name>
    <dbReference type="NCBI Taxonomy" id="13035"/>
    <lineage>
        <taxon>Bacteria</taxon>
        <taxon>Bacillati</taxon>
        <taxon>Cyanobacteriota</taxon>
        <taxon>Cyanophyceae</taxon>
        <taxon>Nodosilineales</taxon>
        <taxon>Cymatolegaceae</taxon>
        <taxon>Dactylococcopsis</taxon>
    </lineage>
</organism>
<keyword evidence="2" id="KW-0812">Transmembrane</keyword>
<keyword evidence="6" id="KW-1185">Reference proteome</keyword>
<proteinExistence type="predicted"/>
<dbReference type="InterPro" id="IPR027417">
    <property type="entry name" value="P-loop_NTPase"/>
</dbReference>
<dbReference type="SUPFAM" id="SSF52540">
    <property type="entry name" value="P-loop containing nucleoside triphosphate hydrolases"/>
    <property type="match status" value="1"/>
</dbReference>
<dbReference type="InterPro" id="IPR021147">
    <property type="entry name" value="DUF697"/>
</dbReference>
<evidence type="ECO:0000313" key="5">
    <source>
        <dbReference type="EMBL" id="AFZ49045.1"/>
    </source>
</evidence>
<dbReference type="Proteomes" id="UP000010482">
    <property type="component" value="Chromosome"/>
</dbReference>
<sequence length="474" mass="53171">MAVQLRKPILVTGVGLSFLLWIGSTIQDSLSGFGELGIPTAIALGTGFWWLKSRRKAQTPSPVALPEIDQKAVESAIEQVQKILDQIRTDAPETELSSLQKRLEELPQNLDRATLNIAITGGKNVGKTRLKEALTVSNHNIIETSALYQNDDQSDAIENSILQREIAIFIVNGDLTDSEYQTLNQWKQLQQKTLVVFNKQDHYSPEQQAVILKQLKTRLSETFPESNLITTTADPAPIKVRKFKTDNSQEEWLETPSPEIETLQTHLNHLLNEEKTTLLYQSTWRKAQLLKKEAKTILNAIRRQRSLPYIEQYQWIAAGTAFANPVSSLDLLATAAINTQLVFDLGKIYQQKFSWQQAQTVAGTLGKQMVQLGLVEFSTQTITSLLKTNAVTYVAGGTVQGFSAAYLTRIAGLSLIEYFQEQEISETTGEGFNLNRLQEKIKQVFQNNQRTALLKNLLQQGKERLFKGNQVTAI</sequence>
<dbReference type="eggNOG" id="COG0486">
    <property type="taxonomic scope" value="Bacteria"/>
</dbReference>
<keyword evidence="3" id="KW-1133">Transmembrane helix</keyword>
<dbReference type="RefSeq" id="WP_015228058.1">
    <property type="nucleotide sequence ID" value="NC_019780.1"/>
</dbReference>
<reference evidence="5" key="1">
    <citation type="submission" date="2012-04" db="EMBL/GenBank/DDBJ databases">
        <title>Finished genome of Dactylococcopsis salina PCC 8305.</title>
        <authorList>
            <consortium name="US DOE Joint Genome Institute"/>
            <person name="Gugger M."/>
            <person name="Coursin T."/>
            <person name="Rippka R."/>
            <person name="Tandeau De Marsac N."/>
            <person name="Huntemann M."/>
            <person name="Wei C.-L."/>
            <person name="Han J."/>
            <person name="Detter J.C."/>
            <person name="Han C."/>
            <person name="Tapia R."/>
            <person name="Daligault H."/>
            <person name="Chen A."/>
            <person name="Krypides N."/>
            <person name="Mavromatis K."/>
            <person name="Markowitz V."/>
            <person name="Szeto E."/>
            <person name="Ivanova N."/>
            <person name="Ovchinnikova G."/>
            <person name="Pagani I."/>
            <person name="Pati A."/>
            <person name="Goodwin L."/>
            <person name="Peters L."/>
            <person name="Pitluck S."/>
            <person name="Woyke T."/>
            <person name="Kerfeld C."/>
        </authorList>
    </citation>
    <scope>NUCLEOTIDE SEQUENCE [LARGE SCALE GENOMIC DNA]</scope>
    <source>
        <strain evidence="5">PCC 8305</strain>
    </source>
</reference>
<evidence type="ECO:0000256" key="2">
    <source>
        <dbReference type="ARBA" id="ARBA00022692"/>
    </source>
</evidence>
<dbReference type="HOGENOM" id="CLU_040163_0_0_3"/>
<dbReference type="OrthoDB" id="467934at2"/>
<dbReference type="Pfam" id="PF05128">
    <property type="entry name" value="DUF697"/>
    <property type="match status" value="1"/>
</dbReference>
<evidence type="ECO:0000256" key="1">
    <source>
        <dbReference type="ARBA" id="ARBA00004141"/>
    </source>
</evidence>
<dbReference type="STRING" id="13035.Dacsa_0237"/>
<evidence type="ECO:0008006" key="7">
    <source>
        <dbReference type="Google" id="ProtNLM"/>
    </source>
</evidence>
<dbReference type="AlphaFoldDB" id="K9YRQ8"/>
<comment type="subcellular location">
    <subcellularLocation>
        <location evidence="1">Membrane</location>
        <topology evidence="1">Multi-pass membrane protein</topology>
    </subcellularLocation>
</comment>
<name>K9YRQ8_DACS8</name>
<keyword evidence="4" id="KW-0472">Membrane</keyword>